<keyword evidence="4" id="KW-1185">Reference proteome</keyword>
<feature type="transmembrane region" description="Helical" evidence="2">
    <location>
        <begin position="197"/>
        <end position="216"/>
    </location>
</feature>
<dbReference type="EMBL" id="VFON01000001">
    <property type="protein sequence ID" value="TQL42560.1"/>
    <property type="molecule type" value="Genomic_DNA"/>
</dbReference>
<evidence type="ECO:0000313" key="3">
    <source>
        <dbReference type="EMBL" id="TQL42560.1"/>
    </source>
</evidence>
<accession>A0A542Y3B3</accession>
<feature type="transmembrane region" description="Helical" evidence="2">
    <location>
        <begin position="335"/>
        <end position="354"/>
    </location>
</feature>
<sequence length="418" mass="43653">MSHRSIGAPLSTHPEASGNTQGSGVAHGGSSGAHAPTGWTHRRLLEVGSGSAAIESRATQLAVAAFVVSGILTTLLMLGRRLPLAGDESLGNIAAWCAGAGAGLAYLVAYVVETKRGLHGWRRELPVAKRVFDIFALTLASGMLAYLAVMAIASLFQLGFQGITVDPLGGGVLAGAATAAMTYIGALVGSRVRSESIALLATLQLFTGTMASMVSSPDASWWQLHFSQLGNEEGASGYRFNVSLIITGFVLIALSNFIGNDIRRGLNAREADDPKLVRTLSWLFAGIGICMAIAGSVPDAENIVVHVGSASGMLVVFAVFVYVSLRRVVDVPRDLVVFSLIVVGGIVIAVLLWIPFGYYNLTGTEFMAASLLFAWLTVFVRTAAAYAEPRGIVATAPELHRGTAGRPAETAGAPDDRA</sequence>
<proteinExistence type="predicted"/>
<keyword evidence="2" id="KW-1133">Transmembrane helix</keyword>
<feature type="transmembrane region" description="Helical" evidence="2">
    <location>
        <begin position="132"/>
        <end position="156"/>
    </location>
</feature>
<feature type="transmembrane region" description="Helical" evidence="2">
    <location>
        <begin position="236"/>
        <end position="258"/>
    </location>
</feature>
<evidence type="ECO:0000313" key="4">
    <source>
        <dbReference type="Proteomes" id="UP000319094"/>
    </source>
</evidence>
<feature type="transmembrane region" description="Helical" evidence="2">
    <location>
        <begin position="303"/>
        <end position="323"/>
    </location>
</feature>
<evidence type="ECO:0008006" key="5">
    <source>
        <dbReference type="Google" id="ProtNLM"/>
    </source>
</evidence>
<dbReference type="AlphaFoldDB" id="A0A542Y3B3"/>
<keyword evidence="2" id="KW-0472">Membrane</keyword>
<name>A0A542Y3B3_9MICO</name>
<evidence type="ECO:0000256" key="2">
    <source>
        <dbReference type="SAM" id="Phobius"/>
    </source>
</evidence>
<feature type="transmembrane region" description="Helical" evidence="2">
    <location>
        <begin position="279"/>
        <end position="297"/>
    </location>
</feature>
<feature type="region of interest" description="Disordered" evidence="1">
    <location>
        <begin position="1"/>
        <end position="34"/>
    </location>
</feature>
<protein>
    <recommendedName>
        <fullName evidence="5">DUF998 domain-containing protein</fullName>
    </recommendedName>
</protein>
<dbReference type="Pfam" id="PF06197">
    <property type="entry name" value="DUF998"/>
    <property type="match status" value="1"/>
</dbReference>
<feature type="transmembrane region" description="Helical" evidence="2">
    <location>
        <begin position="93"/>
        <end position="112"/>
    </location>
</feature>
<keyword evidence="2" id="KW-0812">Transmembrane</keyword>
<feature type="transmembrane region" description="Helical" evidence="2">
    <location>
        <begin position="168"/>
        <end position="190"/>
    </location>
</feature>
<dbReference type="InterPro" id="IPR009339">
    <property type="entry name" value="DUF998"/>
</dbReference>
<comment type="caution">
    <text evidence="3">The sequence shown here is derived from an EMBL/GenBank/DDBJ whole genome shotgun (WGS) entry which is preliminary data.</text>
</comment>
<reference evidence="3 4" key="1">
    <citation type="submission" date="2019-06" db="EMBL/GenBank/DDBJ databases">
        <title>Sequencing the genomes of 1000 actinobacteria strains.</title>
        <authorList>
            <person name="Klenk H.-P."/>
        </authorList>
    </citation>
    <scope>NUCLEOTIDE SEQUENCE [LARGE SCALE GENOMIC DNA]</scope>
    <source>
        <strain evidence="3 4">DSM 8803</strain>
    </source>
</reference>
<organism evidence="3 4">
    <name type="scientific">Leucobacter komagatae</name>
    <dbReference type="NCBI Taxonomy" id="55969"/>
    <lineage>
        <taxon>Bacteria</taxon>
        <taxon>Bacillati</taxon>
        <taxon>Actinomycetota</taxon>
        <taxon>Actinomycetes</taxon>
        <taxon>Micrococcales</taxon>
        <taxon>Microbacteriaceae</taxon>
        <taxon>Leucobacter</taxon>
    </lineage>
</organism>
<gene>
    <name evidence="3" type="ORF">FB468_0561</name>
</gene>
<dbReference type="Proteomes" id="UP000319094">
    <property type="component" value="Unassembled WGS sequence"/>
</dbReference>
<evidence type="ECO:0000256" key="1">
    <source>
        <dbReference type="SAM" id="MobiDB-lite"/>
    </source>
</evidence>
<feature type="transmembrane region" description="Helical" evidence="2">
    <location>
        <begin position="366"/>
        <end position="387"/>
    </location>
</feature>
<feature type="transmembrane region" description="Helical" evidence="2">
    <location>
        <begin position="61"/>
        <end position="78"/>
    </location>
</feature>